<dbReference type="EMBL" id="BLXT01000600">
    <property type="protein sequence ID" value="GFN78791.1"/>
    <property type="molecule type" value="Genomic_DNA"/>
</dbReference>
<name>A0AAV3Y8I2_9GAST</name>
<evidence type="ECO:0000313" key="2">
    <source>
        <dbReference type="EMBL" id="GFN78791.1"/>
    </source>
</evidence>
<protein>
    <submittedName>
        <fullName evidence="2">Reverse transcriptase</fullName>
    </submittedName>
</protein>
<organism evidence="2 3">
    <name type="scientific">Plakobranchus ocellatus</name>
    <dbReference type="NCBI Taxonomy" id="259542"/>
    <lineage>
        <taxon>Eukaryota</taxon>
        <taxon>Metazoa</taxon>
        <taxon>Spiralia</taxon>
        <taxon>Lophotrochozoa</taxon>
        <taxon>Mollusca</taxon>
        <taxon>Gastropoda</taxon>
        <taxon>Heterobranchia</taxon>
        <taxon>Euthyneura</taxon>
        <taxon>Panpulmonata</taxon>
        <taxon>Sacoglossa</taxon>
        <taxon>Placobranchoidea</taxon>
        <taxon>Plakobranchidae</taxon>
        <taxon>Plakobranchus</taxon>
    </lineage>
</organism>
<dbReference type="GO" id="GO:0003964">
    <property type="term" value="F:RNA-directed DNA polymerase activity"/>
    <property type="evidence" value="ECO:0007669"/>
    <property type="project" value="UniProtKB-KW"/>
</dbReference>
<proteinExistence type="predicted"/>
<accession>A0AAV3Y8I2</accession>
<dbReference type="Proteomes" id="UP000735302">
    <property type="component" value="Unassembled WGS sequence"/>
</dbReference>
<evidence type="ECO:0000256" key="1">
    <source>
        <dbReference type="SAM" id="MobiDB-lite"/>
    </source>
</evidence>
<reference evidence="2 3" key="1">
    <citation type="journal article" date="2021" name="Elife">
        <title>Chloroplast acquisition without the gene transfer in kleptoplastic sea slugs, Plakobranchus ocellatus.</title>
        <authorList>
            <person name="Maeda T."/>
            <person name="Takahashi S."/>
            <person name="Yoshida T."/>
            <person name="Shimamura S."/>
            <person name="Takaki Y."/>
            <person name="Nagai Y."/>
            <person name="Toyoda A."/>
            <person name="Suzuki Y."/>
            <person name="Arimoto A."/>
            <person name="Ishii H."/>
            <person name="Satoh N."/>
            <person name="Nishiyama T."/>
            <person name="Hasebe M."/>
            <person name="Maruyama T."/>
            <person name="Minagawa J."/>
            <person name="Obokata J."/>
            <person name="Shigenobu S."/>
        </authorList>
    </citation>
    <scope>NUCLEOTIDE SEQUENCE [LARGE SCALE GENOMIC DNA]</scope>
</reference>
<dbReference type="AlphaFoldDB" id="A0AAV3Y8I2"/>
<keyword evidence="2" id="KW-0548">Nucleotidyltransferase</keyword>
<keyword evidence="2" id="KW-0695">RNA-directed DNA polymerase</keyword>
<feature type="region of interest" description="Disordered" evidence="1">
    <location>
        <begin position="1"/>
        <end position="21"/>
    </location>
</feature>
<evidence type="ECO:0000313" key="3">
    <source>
        <dbReference type="Proteomes" id="UP000735302"/>
    </source>
</evidence>
<gene>
    <name evidence="2" type="ORF">PoB_000529700</name>
</gene>
<feature type="compositionally biased region" description="Basic residues" evidence="1">
    <location>
        <begin position="7"/>
        <end position="21"/>
    </location>
</feature>
<keyword evidence="2" id="KW-0808">Transferase</keyword>
<keyword evidence="3" id="KW-1185">Reference proteome</keyword>
<sequence>MLATFKAKQHKMWAPPRKSRKQCKMEMLHTHERNMKMKMKTMPVEQTGLQTLWEDLKARHLTESRAEYARKREIQKKKTQEDFFKYRSSSPNSN</sequence>
<comment type="caution">
    <text evidence="2">The sequence shown here is derived from an EMBL/GenBank/DDBJ whole genome shotgun (WGS) entry which is preliminary data.</text>
</comment>